<feature type="transmembrane region" description="Helical" evidence="2">
    <location>
        <begin position="417"/>
        <end position="435"/>
    </location>
</feature>
<dbReference type="GO" id="GO:0005829">
    <property type="term" value="C:cytosol"/>
    <property type="evidence" value="ECO:0007669"/>
    <property type="project" value="TreeGrafter"/>
</dbReference>
<dbReference type="InterPro" id="IPR046906">
    <property type="entry name" value="Mab-21_HhH/H2TH-like"/>
</dbReference>
<dbReference type="InterPro" id="IPR024810">
    <property type="entry name" value="MAB21L/cGLR"/>
</dbReference>
<evidence type="ECO:0008006" key="7">
    <source>
        <dbReference type="Google" id="ProtNLM"/>
    </source>
</evidence>
<keyword evidence="2" id="KW-0472">Membrane</keyword>
<evidence type="ECO:0000256" key="1">
    <source>
        <dbReference type="ARBA" id="ARBA00008307"/>
    </source>
</evidence>
<dbReference type="GO" id="GO:0006974">
    <property type="term" value="P:DNA damage response"/>
    <property type="evidence" value="ECO:0007669"/>
    <property type="project" value="TreeGrafter"/>
</dbReference>
<dbReference type="GO" id="GO:0003682">
    <property type="term" value="F:chromatin binding"/>
    <property type="evidence" value="ECO:0007669"/>
    <property type="project" value="TreeGrafter"/>
</dbReference>
<evidence type="ECO:0000259" key="3">
    <source>
        <dbReference type="Pfam" id="PF03281"/>
    </source>
</evidence>
<dbReference type="GO" id="GO:0061501">
    <property type="term" value="F:2',3'-cyclic GMP-AMP synthase activity"/>
    <property type="evidence" value="ECO:0007669"/>
    <property type="project" value="TreeGrafter"/>
</dbReference>
<dbReference type="GO" id="GO:0035861">
    <property type="term" value="C:site of double-strand break"/>
    <property type="evidence" value="ECO:0007669"/>
    <property type="project" value="TreeGrafter"/>
</dbReference>
<dbReference type="PANTHER" id="PTHR10656:SF35">
    <property type="entry name" value="CYCLIC GMP-AMP SYNTHASE"/>
    <property type="match status" value="1"/>
</dbReference>
<keyword evidence="2" id="KW-1133">Transmembrane helix</keyword>
<evidence type="ECO:0000259" key="4">
    <source>
        <dbReference type="Pfam" id="PF20266"/>
    </source>
</evidence>
<proteinExistence type="inferred from homology"/>
<evidence type="ECO:0000313" key="6">
    <source>
        <dbReference type="Proteomes" id="UP000694580"/>
    </source>
</evidence>
<dbReference type="GO" id="GO:0032481">
    <property type="term" value="P:positive regulation of type I interferon production"/>
    <property type="evidence" value="ECO:0007669"/>
    <property type="project" value="TreeGrafter"/>
</dbReference>
<dbReference type="GO" id="GO:0071360">
    <property type="term" value="P:cellular response to exogenous dsRNA"/>
    <property type="evidence" value="ECO:0007669"/>
    <property type="project" value="TreeGrafter"/>
</dbReference>
<feature type="domain" description="Mab-21-like nucleotidyltransferase" evidence="3">
    <location>
        <begin position="67"/>
        <end position="261"/>
    </location>
</feature>
<organism evidence="5 6">
    <name type="scientific">Denticeps clupeoides</name>
    <name type="common">denticle herring</name>
    <dbReference type="NCBI Taxonomy" id="299321"/>
    <lineage>
        <taxon>Eukaryota</taxon>
        <taxon>Metazoa</taxon>
        <taxon>Chordata</taxon>
        <taxon>Craniata</taxon>
        <taxon>Vertebrata</taxon>
        <taxon>Euteleostomi</taxon>
        <taxon>Actinopterygii</taxon>
        <taxon>Neopterygii</taxon>
        <taxon>Teleostei</taxon>
        <taxon>Clupei</taxon>
        <taxon>Clupeiformes</taxon>
        <taxon>Denticipitoidei</taxon>
        <taxon>Denticipitidae</taxon>
        <taxon>Denticeps</taxon>
    </lineage>
</organism>
<dbReference type="Pfam" id="PF03281">
    <property type="entry name" value="Mab-21"/>
    <property type="match status" value="1"/>
</dbReference>
<dbReference type="Gene3D" id="1.10.1410.40">
    <property type="match status" value="1"/>
</dbReference>
<reference evidence="5" key="3">
    <citation type="submission" date="2025-09" db="UniProtKB">
        <authorList>
            <consortium name="Ensembl"/>
        </authorList>
    </citation>
    <scope>IDENTIFICATION</scope>
</reference>
<dbReference type="GO" id="GO:0038001">
    <property type="term" value="P:paracrine signaling"/>
    <property type="evidence" value="ECO:0007669"/>
    <property type="project" value="TreeGrafter"/>
</dbReference>
<dbReference type="GeneTree" id="ENSGT01050000244827"/>
<dbReference type="GO" id="GO:0003690">
    <property type="term" value="F:double-stranded DNA binding"/>
    <property type="evidence" value="ECO:0007669"/>
    <property type="project" value="TreeGrafter"/>
</dbReference>
<dbReference type="Gene3D" id="3.30.460.90">
    <property type="match status" value="1"/>
</dbReference>
<dbReference type="PANTHER" id="PTHR10656">
    <property type="entry name" value="CELL FATE DETERMINING PROTEIN MAB21-RELATED"/>
    <property type="match status" value="1"/>
</dbReference>
<comment type="similarity">
    <text evidence="1">Belongs to the mab-21 family.</text>
</comment>
<dbReference type="GO" id="GO:0002218">
    <property type="term" value="P:activation of innate immune response"/>
    <property type="evidence" value="ECO:0007669"/>
    <property type="project" value="TreeGrafter"/>
</dbReference>
<dbReference type="InterPro" id="IPR046903">
    <property type="entry name" value="Mab-21-like_nuc_Trfase"/>
</dbReference>
<dbReference type="AlphaFoldDB" id="A0AAY4CD66"/>
<dbReference type="FunFam" id="1.10.1410.40:FF:000007">
    <property type="entry name" value="Cyclic GMP-AMP synthase"/>
    <property type="match status" value="1"/>
</dbReference>
<accession>A0AAY4CD66</accession>
<sequence length="438" mass="50313">MCLDLGITPEVDRLIRQQARGLTLRKVDQQRATKLVNDLRDKLLDFLKDNTEQPFFRAATVLTSGSYYEMVKINTPNEFDMMLILPAPQLSWTELDKHQGLFYTVSLSRPTRLHEIRSFLLEEPPGLTISARRILSEMHRLVCKLIKTYTVPDGDGYWEVCRRRVSSPAVTLEFRGSEGGAEEISVDIVPALEVSSKQGWPIPARAGPNIDKWLGKNVRHKLTRQPCYFIPKRPKSRHLSDAAKECWRISFSHIEKEIIRNHGNTKTCCEGKENKCCRKKCLQLLKCLIERLKWRYERELEPLCSYHGKTAFFHALSSHAHDSLWANGNISVRFMQLLQAFEGHAQSRLLPHFFVPDYNLFCPEVFPQKSLLFLARVLREQRVQGLPLFQPSPLAVPPSTCVTGNATVTPVHGTREVMRIFLAVAFVCVCLSLYFRHQ</sequence>
<keyword evidence="6" id="KW-1185">Reference proteome</keyword>
<gene>
    <name evidence="5" type="primary">LOC114770469</name>
</gene>
<evidence type="ECO:0000256" key="2">
    <source>
        <dbReference type="SAM" id="Phobius"/>
    </source>
</evidence>
<dbReference type="SMART" id="SM01265">
    <property type="entry name" value="Mab-21"/>
    <property type="match status" value="1"/>
</dbReference>
<keyword evidence="2" id="KW-0812">Transmembrane</keyword>
<feature type="domain" description="Mab-21-like HhH/H2TH-like" evidence="4">
    <location>
        <begin position="277"/>
        <end position="377"/>
    </location>
</feature>
<evidence type="ECO:0000313" key="5">
    <source>
        <dbReference type="Ensembl" id="ENSDCDP00010031008.1"/>
    </source>
</evidence>
<name>A0AAY4CD66_9TELE</name>
<reference evidence="5" key="2">
    <citation type="submission" date="2025-08" db="UniProtKB">
        <authorList>
            <consortium name="Ensembl"/>
        </authorList>
    </citation>
    <scope>IDENTIFICATION</scope>
</reference>
<dbReference type="Ensembl" id="ENSDCDT00010038400.1">
    <property type="protein sequence ID" value="ENSDCDP00010031008.1"/>
    <property type="gene ID" value="ENSDCDG00010019791.1"/>
</dbReference>
<protein>
    <recommendedName>
        <fullName evidence="7">Cyclic GMP-AMP synthase</fullName>
    </recommendedName>
</protein>
<dbReference type="GO" id="GO:0005634">
    <property type="term" value="C:nucleus"/>
    <property type="evidence" value="ECO:0007669"/>
    <property type="project" value="TreeGrafter"/>
</dbReference>
<dbReference type="GO" id="GO:0002230">
    <property type="term" value="P:positive regulation of defense response to virus by host"/>
    <property type="evidence" value="ECO:0007669"/>
    <property type="project" value="TreeGrafter"/>
</dbReference>
<dbReference type="GO" id="GO:2000042">
    <property type="term" value="P:negative regulation of double-strand break repair via homologous recombination"/>
    <property type="evidence" value="ECO:0007669"/>
    <property type="project" value="TreeGrafter"/>
</dbReference>
<reference evidence="5 6" key="1">
    <citation type="submission" date="2020-06" db="EMBL/GenBank/DDBJ databases">
        <authorList>
            <consortium name="Wellcome Sanger Institute Data Sharing"/>
        </authorList>
    </citation>
    <scope>NUCLEOTIDE SEQUENCE [LARGE SCALE GENOMIC DNA]</scope>
</reference>
<dbReference type="Proteomes" id="UP000694580">
    <property type="component" value="Chromosome 20"/>
</dbReference>
<dbReference type="Pfam" id="PF20266">
    <property type="entry name" value="Mab-21_C"/>
    <property type="match status" value="1"/>
</dbReference>